<reference evidence="6 7" key="1">
    <citation type="journal article" date="2024" name="bioRxiv">
        <title>Comparative genomics of Cryptococcus and Kwoniella reveals pathogenesis evolution and contrasting karyotype dynamics via intercentromeric recombination or chromosome fusion.</title>
        <authorList>
            <person name="Coelho M.A."/>
            <person name="David-Palma M."/>
            <person name="Shea T."/>
            <person name="Bowers K."/>
            <person name="McGinley-Smith S."/>
            <person name="Mohammad A.W."/>
            <person name="Gnirke A."/>
            <person name="Yurkov A.M."/>
            <person name="Nowrousian M."/>
            <person name="Sun S."/>
            <person name="Cuomo C.A."/>
            <person name="Heitman J."/>
        </authorList>
    </citation>
    <scope>NUCLEOTIDE SEQUENCE [LARGE SCALE GENOMIC DNA]</scope>
    <source>
        <strain evidence="6 7">CBS 13917</strain>
    </source>
</reference>
<dbReference type="PANTHER" id="PTHR12694:SF8">
    <property type="entry name" value="TRANSCRIPTION INITIATION FACTOR IIA SUBUNIT 1"/>
    <property type="match status" value="1"/>
</dbReference>
<keyword evidence="7" id="KW-1185">Reference proteome</keyword>
<dbReference type="RefSeq" id="XP_066803668.1">
    <property type="nucleotide sequence ID" value="XM_066946167.1"/>
</dbReference>
<comment type="caution">
    <text evidence="6">The sequence shown here is derived from an EMBL/GenBank/DDBJ whole genome shotgun (WGS) entry which is preliminary data.</text>
</comment>
<feature type="region of interest" description="Disordered" evidence="5">
    <location>
        <begin position="24"/>
        <end position="164"/>
    </location>
</feature>
<feature type="compositionally biased region" description="Polar residues" evidence="5">
    <location>
        <begin position="30"/>
        <end position="49"/>
    </location>
</feature>
<evidence type="ECO:0000256" key="2">
    <source>
        <dbReference type="ARBA" id="ARBA00010059"/>
    </source>
</evidence>
<evidence type="ECO:0000256" key="3">
    <source>
        <dbReference type="ARBA" id="ARBA00023163"/>
    </source>
</evidence>
<dbReference type="GeneID" id="92180315"/>
<feature type="compositionally biased region" description="Basic and acidic residues" evidence="5">
    <location>
        <begin position="107"/>
        <end position="132"/>
    </location>
</feature>
<sequence length="213" mass="22793">MEEEILMNLQAKWEAKLLETRVADFARAPGSTTSPDPESPNSQQTRTDLPSSPPGPSGSQGTAGGVFPPANHGLALPGRHGGSGMNGYGSGGGDDVRVKMEPGGADDVMRIRGGASEDRKPIIPLDGERKPEPNAAGLLPGDEVIDSDLDDSDDELRDEGEGGDDDGDLDIVFCVYDKVQRVKNKWKTVLKDGMIHINGRDYLFGKCNGEFEW</sequence>
<dbReference type="GO" id="GO:0006367">
    <property type="term" value="P:transcription initiation at RNA polymerase II promoter"/>
    <property type="evidence" value="ECO:0007669"/>
    <property type="project" value="InterPro"/>
</dbReference>
<evidence type="ECO:0000256" key="4">
    <source>
        <dbReference type="ARBA" id="ARBA00023242"/>
    </source>
</evidence>
<dbReference type="InterPro" id="IPR009088">
    <property type="entry name" value="TFIIA_b-brl"/>
</dbReference>
<dbReference type="KEGG" id="kne:92180315"/>
<comment type="subcellular location">
    <subcellularLocation>
        <location evidence="1">Nucleus</location>
    </subcellularLocation>
</comment>
<evidence type="ECO:0000313" key="7">
    <source>
        <dbReference type="Proteomes" id="UP001388673"/>
    </source>
</evidence>
<feature type="compositionally biased region" description="Gly residues" evidence="5">
    <location>
        <begin position="79"/>
        <end position="93"/>
    </location>
</feature>
<gene>
    <name evidence="6" type="ORF">IAR55_003057</name>
</gene>
<dbReference type="InterPro" id="IPR004855">
    <property type="entry name" value="TFIIA_asu/bsu"/>
</dbReference>
<proteinExistence type="inferred from homology"/>
<evidence type="ECO:0000256" key="5">
    <source>
        <dbReference type="SAM" id="MobiDB-lite"/>
    </source>
</evidence>
<evidence type="ECO:0008006" key="8">
    <source>
        <dbReference type="Google" id="ProtNLM"/>
    </source>
</evidence>
<dbReference type="CDD" id="cd07976">
    <property type="entry name" value="TFIIA_alpha_beta_like"/>
    <property type="match status" value="1"/>
</dbReference>
<dbReference type="SMART" id="SM01371">
    <property type="entry name" value="TFIIA"/>
    <property type="match status" value="1"/>
</dbReference>
<dbReference type="GO" id="GO:0005672">
    <property type="term" value="C:transcription factor TFIIA complex"/>
    <property type="evidence" value="ECO:0007669"/>
    <property type="project" value="InterPro"/>
</dbReference>
<comment type="similarity">
    <text evidence="2">Belongs to the TFIIA subunit 1 family.</text>
</comment>
<keyword evidence="4" id="KW-0539">Nucleus</keyword>
<accession>A0AAW0Z0F5</accession>
<dbReference type="Proteomes" id="UP001388673">
    <property type="component" value="Unassembled WGS sequence"/>
</dbReference>
<dbReference type="SUPFAM" id="SSF50784">
    <property type="entry name" value="Transcription factor IIA (TFIIA), beta-barrel domain"/>
    <property type="match status" value="1"/>
</dbReference>
<evidence type="ECO:0000256" key="1">
    <source>
        <dbReference type="ARBA" id="ARBA00004123"/>
    </source>
</evidence>
<protein>
    <recommendedName>
        <fullName evidence="8">Transcription initiation factor TFIIA large subunit</fullName>
    </recommendedName>
</protein>
<keyword evidence="3" id="KW-0804">Transcription</keyword>
<dbReference type="AlphaFoldDB" id="A0AAW0Z0F5"/>
<dbReference type="Gene3D" id="2.30.18.10">
    <property type="entry name" value="Transcription factor IIA (TFIIA), beta-barrel domain"/>
    <property type="match status" value="1"/>
</dbReference>
<name>A0AAW0Z0F5_9TREE</name>
<dbReference type="EMBL" id="JBCAWK010000005">
    <property type="protein sequence ID" value="KAK8858827.1"/>
    <property type="molecule type" value="Genomic_DNA"/>
</dbReference>
<feature type="compositionally biased region" description="Acidic residues" evidence="5">
    <location>
        <begin position="143"/>
        <end position="164"/>
    </location>
</feature>
<organism evidence="6 7">
    <name type="scientific">Kwoniella newhampshirensis</name>
    <dbReference type="NCBI Taxonomy" id="1651941"/>
    <lineage>
        <taxon>Eukaryota</taxon>
        <taxon>Fungi</taxon>
        <taxon>Dikarya</taxon>
        <taxon>Basidiomycota</taxon>
        <taxon>Agaricomycotina</taxon>
        <taxon>Tremellomycetes</taxon>
        <taxon>Tremellales</taxon>
        <taxon>Cryptococcaceae</taxon>
        <taxon>Kwoniella</taxon>
    </lineage>
</organism>
<dbReference type="PANTHER" id="PTHR12694">
    <property type="entry name" value="TRANSCRIPTION INITIATION FACTOR IIA SUBUNIT 1"/>
    <property type="match status" value="1"/>
</dbReference>
<evidence type="ECO:0000313" key="6">
    <source>
        <dbReference type="EMBL" id="KAK8858827.1"/>
    </source>
</evidence>
<dbReference type="Pfam" id="PF03153">
    <property type="entry name" value="TFIIA"/>
    <property type="match status" value="1"/>
</dbReference>